<evidence type="ECO:0000313" key="1">
    <source>
        <dbReference type="EMBL" id="KAJ8676861.1"/>
    </source>
</evidence>
<dbReference type="EMBL" id="CM056742">
    <property type="protein sequence ID" value="KAJ8676861.1"/>
    <property type="molecule type" value="Genomic_DNA"/>
</dbReference>
<reference evidence="1" key="1">
    <citation type="submission" date="2023-04" db="EMBL/GenBank/DDBJ databases">
        <title>A chromosome-level genome assembly of the parasitoid wasp Eretmocerus hayati.</title>
        <authorList>
            <person name="Zhong Y."/>
            <person name="Liu S."/>
            <person name="Liu Y."/>
        </authorList>
    </citation>
    <scope>NUCLEOTIDE SEQUENCE</scope>
    <source>
        <strain evidence="1">ZJU_SS_LIU_2023</strain>
    </source>
</reference>
<evidence type="ECO:0000313" key="2">
    <source>
        <dbReference type="Proteomes" id="UP001239111"/>
    </source>
</evidence>
<name>A0ACC2P1C6_9HYME</name>
<proteinExistence type="predicted"/>
<gene>
    <name evidence="1" type="ORF">QAD02_012648</name>
</gene>
<dbReference type="Proteomes" id="UP001239111">
    <property type="component" value="Chromosome 2"/>
</dbReference>
<keyword evidence="2" id="KW-1185">Reference proteome</keyword>
<organism evidence="1 2">
    <name type="scientific">Eretmocerus hayati</name>
    <dbReference type="NCBI Taxonomy" id="131215"/>
    <lineage>
        <taxon>Eukaryota</taxon>
        <taxon>Metazoa</taxon>
        <taxon>Ecdysozoa</taxon>
        <taxon>Arthropoda</taxon>
        <taxon>Hexapoda</taxon>
        <taxon>Insecta</taxon>
        <taxon>Pterygota</taxon>
        <taxon>Neoptera</taxon>
        <taxon>Endopterygota</taxon>
        <taxon>Hymenoptera</taxon>
        <taxon>Apocrita</taxon>
        <taxon>Proctotrupomorpha</taxon>
        <taxon>Chalcidoidea</taxon>
        <taxon>Aphelinidae</taxon>
        <taxon>Aphelininae</taxon>
        <taxon>Eretmocerus</taxon>
    </lineage>
</organism>
<sequence>MFVGYMTDGAKQHFKSRFQMTNLLKHEENFGIAAEWHFGPTAHGKSGYDGLGATFKREAIRASLLAKPHQAMLTTKNLFDWAKVHFKNIQVFYYSKIEHERTTRHSNKRFDRAPAVPQIMKNHSFTIRSNTEMMIKRFSNHTK</sequence>
<accession>A0ACC2P1C6</accession>
<protein>
    <submittedName>
        <fullName evidence="1">Uncharacterized protein</fullName>
    </submittedName>
</protein>
<comment type="caution">
    <text evidence="1">The sequence shown here is derived from an EMBL/GenBank/DDBJ whole genome shotgun (WGS) entry which is preliminary data.</text>
</comment>